<keyword evidence="4" id="KW-0560">Oxidoreductase</keyword>
<keyword evidence="8" id="KW-1185">Reference proteome</keyword>
<dbReference type="Pfam" id="PF08240">
    <property type="entry name" value="ADH_N"/>
    <property type="match status" value="1"/>
</dbReference>
<sequence>MRHLVVEDLHKFSLKEAPEPTIQCPTDVIVKVTATTICGSDAHIILGEIQIPWGFPLGHEFVGTIHELGSEVQSLKLGDRVAASPGVWCNQCEKCLQYQYQHCEKFGIFGHGTKIGDLGGAQAEYVRVPCAENTLSLIPNGVSDAQALAVGDMLCTGWTGVERAAINPGATLVVFGAGPVGLCTIHTARLQKVDKIIAIDVIADRLDVAKTLGADHTINPTLEDVGDTVMKLTNGRGAEAIVDAAGAQSSINCWGSVAALGAKISMTAVPSGPVEVPLAQLQLKSVTLWTGLADPTRSRRDTLLQAIKDGVLDPSAIFTETVQFDQIETALKEFMSRKKGLIKPLIVFS</sequence>
<dbReference type="InterPro" id="IPR013149">
    <property type="entry name" value="ADH-like_C"/>
</dbReference>
<name>A0AAD6GZC9_9EURO</name>
<gene>
    <name evidence="7" type="ORF">N7450_003153</name>
</gene>
<evidence type="ECO:0000256" key="1">
    <source>
        <dbReference type="ARBA" id="ARBA00001947"/>
    </source>
</evidence>
<dbReference type="EMBL" id="JAQJAC010000002">
    <property type="protein sequence ID" value="KAJ5596695.1"/>
    <property type="molecule type" value="Genomic_DNA"/>
</dbReference>
<keyword evidence="2 5" id="KW-0479">Metal-binding</keyword>
<dbReference type="Pfam" id="PF00107">
    <property type="entry name" value="ADH_zinc_N"/>
    <property type="match status" value="1"/>
</dbReference>
<evidence type="ECO:0000256" key="5">
    <source>
        <dbReference type="RuleBase" id="RU361277"/>
    </source>
</evidence>
<proteinExistence type="inferred from homology"/>
<reference evidence="7 8" key="1">
    <citation type="journal article" date="2023" name="IMA Fungus">
        <title>Comparative genomic study of the Penicillium genus elucidates a diverse pangenome and 15 lateral gene transfer events.</title>
        <authorList>
            <person name="Petersen C."/>
            <person name="Sorensen T."/>
            <person name="Nielsen M.R."/>
            <person name="Sondergaard T.E."/>
            <person name="Sorensen J.L."/>
            <person name="Fitzpatrick D.A."/>
            <person name="Frisvad J.C."/>
            <person name="Nielsen K.L."/>
        </authorList>
    </citation>
    <scope>NUCLEOTIDE SEQUENCE [LARGE SCALE GENOMIC DNA]</scope>
    <source>
        <strain evidence="7 8">IBT 29057</strain>
    </source>
</reference>
<dbReference type="Gene3D" id="3.40.50.720">
    <property type="entry name" value="NAD(P)-binding Rossmann-like Domain"/>
    <property type="match status" value="1"/>
</dbReference>
<dbReference type="Proteomes" id="UP001216150">
    <property type="component" value="Unassembled WGS sequence"/>
</dbReference>
<dbReference type="InterPro" id="IPR013154">
    <property type="entry name" value="ADH-like_N"/>
</dbReference>
<dbReference type="SMART" id="SM00829">
    <property type="entry name" value="PKS_ER"/>
    <property type="match status" value="1"/>
</dbReference>
<comment type="caution">
    <text evidence="7">The sequence shown here is derived from an EMBL/GenBank/DDBJ whole genome shotgun (WGS) entry which is preliminary data.</text>
</comment>
<dbReference type="InterPro" id="IPR011032">
    <property type="entry name" value="GroES-like_sf"/>
</dbReference>
<dbReference type="Gene3D" id="3.90.180.10">
    <property type="entry name" value="Medium-chain alcohol dehydrogenases, catalytic domain"/>
    <property type="match status" value="1"/>
</dbReference>
<dbReference type="GO" id="GO:0008270">
    <property type="term" value="F:zinc ion binding"/>
    <property type="evidence" value="ECO:0007669"/>
    <property type="project" value="InterPro"/>
</dbReference>
<evidence type="ECO:0000256" key="2">
    <source>
        <dbReference type="ARBA" id="ARBA00022723"/>
    </source>
</evidence>
<organism evidence="7 8">
    <name type="scientific">Penicillium hetheringtonii</name>
    <dbReference type="NCBI Taxonomy" id="911720"/>
    <lineage>
        <taxon>Eukaryota</taxon>
        <taxon>Fungi</taxon>
        <taxon>Dikarya</taxon>
        <taxon>Ascomycota</taxon>
        <taxon>Pezizomycotina</taxon>
        <taxon>Eurotiomycetes</taxon>
        <taxon>Eurotiomycetidae</taxon>
        <taxon>Eurotiales</taxon>
        <taxon>Aspergillaceae</taxon>
        <taxon>Penicillium</taxon>
    </lineage>
</organism>
<protein>
    <submittedName>
        <fullName evidence="7">Polyketide synthase enoylreductase</fullName>
    </submittedName>
</protein>
<evidence type="ECO:0000256" key="4">
    <source>
        <dbReference type="ARBA" id="ARBA00023002"/>
    </source>
</evidence>
<evidence type="ECO:0000259" key="6">
    <source>
        <dbReference type="SMART" id="SM00829"/>
    </source>
</evidence>
<dbReference type="PROSITE" id="PS00059">
    <property type="entry name" value="ADH_ZINC"/>
    <property type="match status" value="1"/>
</dbReference>
<comment type="cofactor">
    <cofactor evidence="1 5">
        <name>Zn(2+)</name>
        <dbReference type="ChEBI" id="CHEBI:29105"/>
    </cofactor>
</comment>
<dbReference type="GO" id="GO:0016491">
    <property type="term" value="F:oxidoreductase activity"/>
    <property type="evidence" value="ECO:0007669"/>
    <property type="project" value="UniProtKB-KW"/>
</dbReference>
<accession>A0AAD6GZC9</accession>
<dbReference type="InterPro" id="IPR020843">
    <property type="entry name" value="ER"/>
</dbReference>
<feature type="domain" description="Enoyl reductase (ER)" evidence="6">
    <location>
        <begin position="7"/>
        <end position="346"/>
    </location>
</feature>
<evidence type="ECO:0000313" key="7">
    <source>
        <dbReference type="EMBL" id="KAJ5596695.1"/>
    </source>
</evidence>
<dbReference type="SUPFAM" id="SSF50129">
    <property type="entry name" value="GroES-like"/>
    <property type="match status" value="1"/>
</dbReference>
<dbReference type="PANTHER" id="PTHR42813">
    <property type="entry name" value="ZINC-TYPE ALCOHOL DEHYDROGENASE-LIKE"/>
    <property type="match status" value="1"/>
</dbReference>
<dbReference type="InterPro" id="IPR036291">
    <property type="entry name" value="NAD(P)-bd_dom_sf"/>
</dbReference>
<keyword evidence="3 5" id="KW-0862">Zinc</keyword>
<evidence type="ECO:0000313" key="8">
    <source>
        <dbReference type="Proteomes" id="UP001216150"/>
    </source>
</evidence>
<dbReference type="AlphaFoldDB" id="A0AAD6GZC9"/>
<evidence type="ECO:0000256" key="3">
    <source>
        <dbReference type="ARBA" id="ARBA00022833"/>
    </source>
</evidence>
<dbReference type="SUPFAM" id="SSF51735">
    <property type="entry name" value="NAD(P)-binding Rossmann-fold domains"/>
    <property type="match status" value="1"/>
</dbReference>
<comment type="similarity">
    <text evidence="5">Belongs to the zinc-containing alcohol dehydrogenase family.</text>
</comment>
<dbReference type="InterPro" id="IPR002328">
    <property type="entry name" value="ADH_Zn_CS"/>
</dbReference>